<keyword evidence="3" id="KW-1185">Reference proteome</keyword>
<evidence type="ECO:0000313" key="2">
    <source>
        <dbReference type="EMBL" id="GFT06776.1"/>
    </source>
</evidence>
<feature type="region of interest" description="Disordered" evidence="1">
    <location>
        <begin position="1"/>
        <end position="53"/>
    </location>
</feature>
<evidence type="ECO:0000313" key="3">
    <source>
        <dbReference type="Proteomes" id="UP000887013"/>
    </source>
</evidence>
<reference evidence="2" key="1">
    <citation type="submission" date="2020-08" db="EMBL/GenBank/DDBJ databases">
        <title>Multicomponent nature underlies the extraordinary mechanical properties of spider dragline silk.</title>
        <authorList>
            <person name="Kono N."/>
            <person name="Nakamura H."/>
            <person name="Mori M."/>
            <person name="Yoshida Y."/>
            <person name="Ohtoshi R."/>
            <person name="Malay A.D."/>
            <person name="Moran D.A.P."/>
            <person name="Tomita M."/>
            <person name="Numata K."/>
            <person name="Arakawa K."/>
        </authorList>
    </citation>
    <scope>NUCLEOTIDE SEQUENCE</scope>
</reference>
<feature type="compositionally biased region" description="Basic and acidic residues" evidence="1">
    <location>
        <begin position="1"/>
        <end position="16"/>
    </location>
</feature>
<gene>
    <name evidence="2" type="ORF">NPIL_355131</name>
</gene>
<feature type="compositionally biased region" description="Basic residues" evidence="1">
    <location>
        <begin position="38"/>
        <end position="49"/>
    </location>
</feature>
<name>A0A8X6TE56_NEPPI</name>
<dbReference type="Proteomes" id="UP000887013">
    <property type="component" value="Unassembled WGS sequence"/>
</dbReference>
<dbReference type="AlphaFoldDB" id="A0A8X6TE56"/>
<protein>
    <submittedName>
        <fullName evidence="2">Uncharacterized protein</fullName>
    </submittedName>
</protein>
<dbReference type="OrthoDB" id="6420297at2759"/>
<sequence>MSGRGQQERMISHPRSEIGGFESHGSEVVESADNTPSGRRKKSQGKSRRLWHDRSVKVAQRRCGLWHSGDSAALDWLFGRGGPITTNIFLIYHILQSSFRRKKKKKSLI</sequence>
<dbReference type="EMBL" id="BMAW01056641">
    <property type="protein sequence ID" value="GFT06776.1"/>
    <property type="molecule type" value="Genomic_DNA"/>
</dbReference>
<comment type="caution">
    <text evidence="2">The sequence shown here is derived from an EMBL/GenBank/DDBJ whole genome shotgun (WGS) entry which is preliminary data.</text>
</comment>
<evidence type="ECO:0000256" key="1">
    <source>
        <dbReference type="SAM" id="MobiDB-lite"/>
    </source>
</evidence>
<proteinExistence type="predicted"/>
<organism evidence="2 3">
    <name type="scientific">Nephila pilipes</name>
    <name type="common">Giant wood spider</name>
    <name type="synonym">Nephila maculata</name>
    <dbReference type="NCBI Taxonomy" id="299642"/>
    <lineage>
        <taxon>Eukaryota</taxon>
        <taxon>Metazoa</taxon>
        <taxon>Ecdysozoa</taxon>
        <taxon>Arthropoda</taxon>
        <taxon>Chelicerata</taxon>
        <taxon>Arachnida</taxon>
        <taxon>Araneae</taxon>
        <taxon>Araneomorphae</taxon>
        <taxon>Entelegynae</taxon>
        <taxon>Araneoidea</taxon>
        <taxon>Nephilidae</taxon>
        <taxon>Nephila</taxon>
    </lineage>
</organism>
<accession>A0A8X6TE56</accession>